<evidence type="ECO:0000313" key="13">
    <source>
        <dbReference type="Proteomes" id="UP001179600"/>
    </source>
</evidence>
<keyword evidence="7 9" id="KW-0511">Multifunctional enzyme</keyword>
<dbReference type="GO" id="GO:0004315">
    <property type="term" value="F:3-oxoacyl-[acyl-carrier-protein] synthase activity"/>
    <property type="evidence" value="ECO:0007669"/>
    <property type="project" value="InterPro"/>
</dbReference>
<dbReference type="AlphaFoldDB" id="A0AAF0BGG2"/>
<dbReference type="Gene3D" id="3.40.47.10">
    <property type="match status" value="1"/>
</dbReference>
<dbReference type="SUPFAM" id="SSF53901">
    <property type="entry name" value="Thiolase-like"/>
    <property type="match status" value="1"/>
</dbReference>
<dbReference type="NCBIfam" id="NF006829">
    <property type="entry name" value="PRK09352.1"/>
    <property type="match status" value="1"/>
</dbReference>
<evidence type="ECO:0000256" key="5">
    <source>
        <dbReference type="ARBA" id="ARBA00023098"/>
    </source>
</evidence>
<dbReference type="GO" id="GO:0033818">
    <property type="term" value="F:beta-ketoacyl-acyl-carrier-protein synthase III activity"/>
    <property type="evidence" value="ECO:0007669"/>
    <property type="project" value="UniProtKB-UniRule"/>
</dbReference>
<name>A0AAF0BGG2_9ENTE</name>
<dbReference type="EC" id="2.3.1.180" evidence="9"/>
<evidence type="ECO:0000256" key="6">
    <source>
        <dbReference type="ARBA" id="ARBA00023160"/>
    </source>
</evidence>
<evidence type="ECO:0000313" key="12">
    <source>
        <dbReference type="EMBL" id="WCG21922.1"/>
    </source>
</evidence>
<feature type="active site" evidence="9">
    <location>
        <position position="111"/>
    </location>
</feature>
<dbReference type="CDD" id="cd00830">
    <property type="entry name" value="KAS_III"/>
    <property type="match status" value="1"/>
</dbReference>
<feature type="domain" description="Beta-ketoacyl-[acyl-carrier-protein] synthase III C-terminal" evidence="10">
    <location>
        <begin position="234"/>
        <end position="323"/>
    </location>
</feature>
<reference evidence="12" key="1">
    <citation type="submission" date="2023-01" db="EMBL/GenBank/DDBJ databases">
        <title>Oxazolidinone resistance genes in florfenicol resistant enterococci from beef cattle and veal calves at slaughter.</title>
        <authorList>
            <person name="Biggel M."/>
        </authorList>
    </citation>
    <scope>NUCLEOTIDE SEQUENCE</scope>
    <source>
        <strain evidence="12">K204-1</strain>
    </source>
</reference>
<feature type="region of interest" description="ACP-binding" evidence="9">
    <location>
        <begin position="250"/>
        <end position="254"/>
    </location>
</feature>
<evidence type="ECO:0000256" key="1">
    <source>
        <dbReference type="ARBA" id="ARBA00008642"/>
    </source>
</evidence>
<feature type="domain" description="Beta-ketoacyl-[acyl-carrier-protein] synthase III N-terminal" evidence="11">
    <location>
        <begin position="105"/>
        <end position="182"/>
    </location>
</feature>
<keyword evidence="8 9" id="KW-0012">Acyltransferase</keyword>
<dbReference type="RefSeq" id="WP_272163039.1">
    <property type="nucleotide sequence ID" value="NZ_CP116507.1"/>
</dbReference>
<organism evidence="12 13">
    <name type="scientific">Vagococcus lutrae</name>
    <dbReference type="NCBI Taxonomy" id="81947"/>
    <lineage>
        <taxon>Bacteria</taxon>
        <taxon>Bacillati</taxon>
        <taxon>Bacillota</taxon>
        <taxon>Bacilli</taxon>
        <taxon>Lactobacillales</taxon>
        <taxon>Enterococcaceae</taxon>
        <taxon>Vagococcus</taxon>
    </lineage>
</organism>
<comment type="function">
    <text evidence="9">Catalyzes the condensation reaction of fatty acid synthesis by the addition to an acyl acceptor of two carbons from malonyl-ACP. Catalyzes the first condensation reaction which initiates fatty acid synthesis and may therefore play a role in governing the total rate of fatty acid production. Possesses both acetoacetyl-ACP synthase and acetyl transacylase activities. Its substrate specificity determines the biosynthesis of branched-chain and/or straight-chain of fatty acids.</text>
</comment>
<dbReference type="Proteomes" id="UP001179600">
    <property type="component" value="Chromosome"/>
</dbReference>
<sequence length="324" mass="34852">MYAKITQTAQSLPAHYLSNDDLSKIMPTNDEWITTRTGIKQRRVVTEQSTTDLCVDVALKLIQKRSFAAETLDFIIVATMTPDFQTPSVASCVQGAIGATNALAFDLNAACSGFIYALSMAEKLIRTGSKCGLVIGGETMSKLVDWQDRRTAVLFGDGAAGVLIENTATEPLFIKEILASDGTKSTALQAPSLANNSPFFKGANSTRPFIEMDGRAIFDFATRNVSKTMLELLEVTQTDVEAIDWVIAHQANARLLSAMAKKTGIRQEKFLSNIANVGNTSSASIPLVLDDYVSNGTIPLDGTHLTLLTGFGGGLTWGSMLVRL</sequence>
<evidence type="ECO:0000256" key="3">
    <source>
        <dbReference type="ARBA" id="ARBA00022679"/>
    </source>
</evidence>
<comment type="subcellular location">
    <subcellularLocation>
        <location evidence="9">Cytoplasm</location>
    </subcellularLocation>
</comment>
<evidence type="ECO:0000256" key="7">
    <source>
        <dbReference type="ARBA" id="ARBA00023268"/>
    </source>
</evidence>
<keyword evidence="6 9" id="KW-0275">Fatty acid biosynthesis</keyword>
<evidence type="ECO:0000256" key="4">
    <source>
        <dbReference type="ARBA" id="ARBA00022832"/>
    </source>
</evidence>
<comment type="subunit">
    <text evidence="9">Homodimer.</text>
</comment>
<dbReference type="InterPro" id="IPR013751">
    <property type="entry name" value="ACP_syn_III_N"/>
</dbReference>
<comment type="similarity">
    <text evidence="1 9">Belongs to the thiolase-like superfamily. FabH family.</text>
</comment>
<dbReference type="GO" id="GO:0006633">
    <property type="term" value="P:fatty acid biosynthetic process"/>
    <property type="evidence" value="ECO:0007669"/>
    <property type="project" value="UniProtKB-UniRule"/>
</dbReference>
<keyword evidence="3 9" id="KW-0808">Transferase</keyword>
<dbReference type="NCBIfam" id="TIGR00747">
    <property type="entry name" value="fabH"/>
    <property type="match status" value="1"/>
</dbReference>
<dbReference type="PANTHER" id="PTHR43091">
    <property type="entry name" value="3-OXOACYL-[ACYL-CARRIER-PROTEIN] SYNTHASE"/>
    <property type="match status" value="1"/>
</dbReference>
<dbReference type="InterPro" id="IPR004655">
    <property type="entry name" value="FabH"/>
</dbReference>
<dbReference type="PANTHER" id="PTHR43091:SF1">
    <property type="entry name" value="BETA-KETOACYL-[ACYL-CARRIER-PROTEIN] SYNTHASE III, CHLOROPLASTIC"/>
    <property type="match status" value="1"/>
</dbReference>
<evidence type="ECO:0000256" key="8">
    <source>
        <dbReference type="ARBA" id="ARBA00023315"/>
    </source>
</evidence>
<dbReference type="InterPro" id="IPR013747">
    <property type="entry name" value="ACP_syn_III_C"/>
</dbReference>
<evidence type="ECO:0000256" key="9">
    <source>
        <dbReference type="HAMAP-Rule" id="MF_01815"/>
    </source>
</evidence>
<feature type="active site" evidence="9">
    <location>
        <position position="279"/>
    </location>
</feature>
<accession>A0AAF0BGG2</accession>
<protein>
    <recommendedName>
        <fullName evidence="9">Beta-ketoacyl-[acyl-carrier-protein] synthase III</fullName>
        <shortName evidence="9">Beta-ketoacyl-ACP synthase III</shortName>
        <shortName evidence="9">KAS III</shortName>
        <ecNumber evidence="9">2.3.1.180</ecNumber>
    </recommendedName>
    <alternativeName>
        <fullName evidence="9">3-oxoacyl-[acyl-carrier-protein] synthase 3</fullName>
    </alternativeName>
    <alternativeName>
        <fullName evidence="9">3-oxoacyl-[acyl-carrier-protein] synthase III</fullName>
    </alternativeName>
</protein>
<evidence type="ECO:0000256" key="2">
    <source>
        <dbReference type="ARBA" id="ARBA00022516"/>
    </source>
</evidence>
<dbReference type="EMBL" id="CP116507">
    <property type="protein sequence ID" value="WCG21922.1"/>
    <property type="molecule type" value="Genomic_DNA"/>
</dbReference>
<keyword evidence="4 9" id="KW-0276">Fatty acid metabolism</keyword>
<evidence type="ECO:0000259" key="11">
    <source>
        <dbReference type="Pfam" id="PF08545"/>
    </source>
</evidence>
<comment type="catalytic activity">
    <reaction evidence="9">
        <text>malonyl-[ACP] + acetyl-CoA + H(+) = 3-oxobutanoyl-[ACP] + CO2 + CoA</text>
        <dbReference type="Rhea" id="RHEA:12080"/>
        <dbReference type="Rhea" id="RHEA-COMP:9623"/>
        <dbReference type="Rhea" id="RHEA-COMP:9625"/>
        <dbReference type="ChEBI" id="CHEBI:15378"/>
        <dbReference type="ChEBI" id="CHEBI:16526"/>
        <dbReference type="ChEBI" id="CHEBI:57287"/>
        <dbReference type="ChEBI" id="CHEBI:57288"/>
        <dbReference type="ChEBI" id="CHEBI:78449"/>
        <dbReference type="ChEBI" id="CHEBI:78450"/>
        <dbReference type="EC" id="2.3.1.180"/>
    </reaction>
</comment>
<comment type="domain">
    <text evidence="9">The last Arg residue of the ACP-binding site is essential for the weak association between ACP/AcpP and FabH.</text>
</comment>
<dbReference type="InterPro" id="IPR016039">
    <property type="entry name" value="Thiolase-like"/>
</dbReference>
<comment type="pathway">
    <text evidence="9">Lipid metabolism; fatty acid biosynthesis.</text>
</comment>
<feature type="active site" evidence="9">
    <location>
        <position position="249"/>
    </location>
</feature>
<keyword evidence="2 9" id="KW-0444">Lipid biosynthesis</keyword>
<dbReference type="HAMAP" id="MF_01815">
    <property type="entry name" value="FabH"/>
    <property type="match status" value="1"/>
</dbReference>
<keyword evidence="5 9" id="KW-0443">Lipid metabolism</keyword>
<gene>
    <name evidence="9" type="primary">fabH</name>
    <name evidence="12" type="ORF">PML95_05820</name>
</gene>
<keyword evidence="9" id="KW-0963">Cytoplasm</keyword>
<proteinExistence type="inferred from homology"/>
<dbReference type="GO" id="GO:0005737">
    <property type="term" value="C:cytoplasm"/>
    <property type="evidence" value="ECO:0007669"/>
    <property type="project" value="UniProtKB-SubCell"/>
</dbReference>
<dbReference type="Pfam" id="PF08541">
    <property type="entry name" value="ACP_syn_III_C"/>
    <property type="match status" value="1"/>
</dbReference>
<dbReference type="Pfam" id="PF08545">
    <property type="entry name" value="ACP_syn_III"/>
    <property type="match status" value="1"/>
</dbReference>
<evidence type="ECO:0000259" key="10">
    <source>
        <dbReference type="Pfam" id="PF08541"/>
    </source>
</evidence>